<dbReference type="GO" id="GO:0034198">
    <property type="term" value="P:cellular response to amino acid starvation"/>
    <property type="evidence" value="ECO:0007669"/>
    <property type="project" value="TreeGrafter"/>
</dbReference>
<keyword evidence="4" id="KW-0813">Transport</keyword>
<dbReference type="PANTHER" id="PTHR11024">
    <property type="entry name" value="NUCLEAR PORE COMPLEX PROTEIN SEC13 / SEH1 FAMILY MEMBER"/>
    <property type="match status" value="1"/>
</dbReference>
<evidence type="ECO:0000313" key="12">
    <source>
        <dbReference type="Proteomes" id="UP001152798"/>
    </source>
</evidence>
<dbReference type="Proteomes" id="UP001152798">
    <property type="component" value="Chromosome 2"/>
</dbReference>
<feature type="repeat" description="WD" evidence="10">
    <location>
        <begin position="326"/>
        <end position="358"/>
    </location>
</feature>
<proteinExistence type="inferred from homology"/>
<dbReference type="GO" id="GO:0015031">
    <property type="term" value="P:protein transport"/>
    <property type="evidence" value="ECO:0007669"/>
    <property type="project" value="UniProtKB-KW"/>
</dbReference>
<evidence type="ECO:0000256" key="7">
    <source>
        <dbReference type="ARBA" id="ARBA00022927"/>
    </source>
</evidence>
<evidence type="ECO:0000256" key="6">
    <source>
        <dbReference type="ARBA" id="ARBA00022737"/>
    </source>
</evidence>
<dbReference type="InterPro" id="IPR015943">
    <property type="entry name" value="WD40/YVTN_repeat-like_dom_sf"/>
</dbReference>
<dbReference type="GO" id="GO:0035859">
    <property type="term" value="C:Seh1-associated complex"/>
    <property type="evidence" value="ECO:0007669"/>
    <property type="project" value="TreeGrafter"/>
</dbReference>
<evidence type="ECO:0000313" key="11">
    <source>
        <dbReference type="EMBL" id="CAH1393082.1"/>
    </source>
</evidence>
<evidence type="ECO:0000256" key="2">
    <source>
        <dbReference type="ARBA" id="ARBA00004371"/>
    </source>
</evidence>
<dbReference type="Gene3D" id="2.130.10.10">
    <property type="entry name" value="YVTN repeat-like/Quinoprotein amine dehydrogenase"/>
    <property type="match status" value="1"/>
</dbReference>
<sequence length="406" mass="45963">MLFSPPKSISSEHKDVIHDVAFDHYGRRMATCSSDQFVMVWDKEQGDDNWKKSAEWKAHSGSVWKVAWAHPEFGQVLATCSFDRTAAVWEEIVGESYNIIGQKHWARRTNLVDSRTSVMDVKFAPKSLGLLLATCSADGVIRIYEAPDVMNLAQWTLQQEVPCKYQASCISWNPSYTRERRCTKYFKLNNSDKKEGEMKIHDLDNGYANYPFMVEDPDSYIVVPQVPMLAVGFDDQNCGANNRVVILQNITRLRRWNKTECSTSVTDHCTSSVTDPVHDLAFAPRLGRSYDLLAVATKDIKLYVLCQIMNSSFATVKFKLHLAANFEGHNSTVWRISWNSVGSILVSSGDDRCVRLWKQCPVGPYDKNEEDRGVSSPSKLLDSVQGQGRKYHWKCVGVIKAEGLNI</sequence>
<evidence type="ECO:0000256" key="8">
    <source>
        <dbReference type="ARBA" id="ARBA00023228"/>
    </source>
</evidence>
<comment type="similarity">
    <text evidence="3">Belongs to the WD repeat SEC13 family.</text>
</comment>
<keyword evidence="6" id="KW-0677">Repeat</keyword>
<dbReference type="PROSITE" id="PS50082">
    <property type="entry name" value="WD_REPEATS_2"/>
    <property type="match status" value="3"/>
</dbReference>
<dbReference type="PROSITE" id="PS50294">
    <property type="entry name" value="WD_REPEATS_REGION"/>
    <property type="match status" value="2"/>
</dbReference>
<keyword evidence="9" id="KW-0539">Nucleus</keyword>
<evidence type="ECO:0008006" key="13">
    <source>
        <dbReference type="Google" id="ProtNLM"/>
    </source>
</evidence>
<dbReference type="OrthoDB" id="364224at2759"/>
<organism evidence="11 12">
    <name type="scientific">Nezara viridula</name>
    <name type="common">Southern green stink bug</name>
    <name type="synonym">Cimex viridulus</name>
    <dbReference type="NCBI Taxonomy" id="85310"/>
    <lineage>
        <taxon>Eukaryota</taxon>
        <taxon>Metazoa</taxon>
        <taxon>Ecdysozoa</taxon>
        <taxon>Arthropoda</taxon>
        <taxon>Hexapoda</taxon>
        <taxon>Insecta</taxon>
        <taxon>Pterygota</taxon>
        <taxon>Neoptera</taxon>
        <taxon>Paraneoptera</taxon>
        <taxon>Hemiptera</taxon>
        <taxon>Heteroptera</taxon>
        <taxon>Panheteroptera</taxon>
        <taxon>Pentatomomorpha</taxon>
        <taxon>Pentatomoidea</taxon>
        <taxon>Pentatomidae</taxon>
        <taxon>Pentatominae</taxon>
        <taxon>Nezara</taxon>
    </lineage>
</organism>
<gene>
    <name evidence="11" type="ORF">NEZAVI_LOCUS3801</name>
</gene>
<reference evidence="11" key="1">
    <citation type="submission" date="2022-01" db="EMBL/GenBank/DDBJ databases">
        <authorList>
            <person name="King R."/>
        </authorList>
    </citation>
    <scope>NUCLEOTIDE SEQUENCE</scope>
</reference>
<dbReference type="InterPro" id="IPR037363">
    <property type="entry name" value="Sec13/Seh1_fam"/>
</dbReference>
<evidence type="ECO:0000256" key="1">
    <source>
        <dbReference type="ARBA" id="ARBA00004259"/>
    </source>
</evidence>
<dbReference type="SMART" id="SM00320">
    <property type="entry name" value="WD40"/>
    <property type="match status" value="5"/>
</dbReference>
<dbReference type="GO" id="GO:0005198">
    <property type="term" value="F:structural molecule activity"/>
    <property type="evidence" value="ECO:0007669"/>
    <property type="project" value="InterPro"/>
</dbReference>
<feature type="repeat" description="WD" evidence="10">
    <location>
        <begin position="10"/>
        <end position="42"/>
    </location>
</feature>
<dbReference type="EMBL" id="OV725078">
    <property type="protein sequence ID" value="CAH1393082.1"/>
    <property type="molecule type" value="Genomic_DNA"/>
</dbReference>
<keyword evidence="12" id="KW-1185">Reference proteome</keyword>
<dbReference type="InterPro" id="IPR001680">
    <property type="entry name" value="WD40_rpt"/>
</dbReference>
<name>A0A9P0E6D7_NEZVI</name>
<keyword evidence="5 10" id="KW-0853">WD repeat</keyword>
<evidence type="ECO:0000256" key="4">
    <source>
        <dbReference type="ARBA" id="ARBA00022448"/>
    </source>
</evidence>
<evidence type="ECO:0000256" key="10">
    <source>
        <dbReference type="PROSITE-ProRule" id="PRU00221"/>
    </source>
</evidence>
<evidence type="ECO:0000256" key="5">
    <source>
        <dbReference type="ARBA" id="ARBA00022574"/>
    </source>
</evidence>
<feature type="repeat" description="WD" evidence="10">
    <location>
        <begin position="56"/>
        <end position="90"/>
    </location>
</feature>
<keyword evidence="7" id="KW-0653">Protein transport</keyword>
<comment type="subcellular location">
    <subcellularLocation>
        <location evidence="2">Lysosome</location>
    </subcellularLocation>
    <subcellularLocation>
        <location evidence="1">Nucleus envelope</location>
    </subcellularLocation>
</comment>
<dbReference type="AlphaFoldDB" id="A0A9P0E6D7"/>
<evidence type="ECO:0000256" key="3">
    <source>
        <dbReference type="ARBA" id="ARBA00010102"/>
    </source>
</evidence>
<accession>A0A9P0E6D7</accession>
<dbReference type="GO" id="GO:1904263">
    <property type="term" value="P:positive regulation of TORC1 signaling"/>
    <property type="evidence" value="ECO:0007669"/>
    <property type="project" value="TreeGrafter"/>
</dbReference>
<keyword evidence="8" id="KW-0458">Lysosome</keyword>
<dbReference type="GO" id="GO:0031080">
    <property type="term" value="C:nuclear pore outer ring"/>
    <property type="evidence" value="ECO:0007669"/>
    <property type="project" value="TreeGrafter"/>
</dbReference>
<dbReference type="Pfam" id="PF00400">
    <property type="entry name" value="WD40"/>
    <property type="match status" value="4"/>
</dbReference>
<protein>
    <recommendedName>
        <fullName evidence="13">Nucleoporin SEH1</fullName>
    </recommendedName>
</protein>
<evidence type="ECO:0000256" key="9">
    <source>
        <dbReference type="ARBA" id="ARBA00023242"/>
    </source>
</evidence>
<dbReference type="SUPFAM" id="SSF50978">
    <property type="entry name" value="WD40 repeat-like"/>
    <property type="match status" value="1"/>
</dbReference>
<dbReference type="InterPro" id="IPR036322">
    <property type="entry name" value="WD40_repeat_dom_sf"/>
</dbReference>
<dbReference type="PANTHER" id="PTHR11024:SF3">
    <property type="entry name" value="NUCLEOPORIN SEH1"/>
    <property type="match status" value="1"/>
</dbReference>
<dbReference type="GO" id="GO:0005764">
    <property type="term" value="C:lysosome"/>
    <property type="evidence" value="ECO:0007669"/>
    <property type="project" value="UniProtKB-SubCell"/>
</dbReference>